<protein>
    <submittedName>
        <fullName evidence="3">Uncharacterized protein</fullName>
    </submittedName>
</protein>
<organism evidence="3 4">
    <name type="scientific">Rotaria magnacalcarata</name>
    <dbReference type="NCBI Taxonomy" id="392030"/>
    <lineage>
        <taxon>Eukaryota</taxon>
        <taxon>Metazoa</taxon>
        <taxon>Spiralia</taxon>
        <taxon>Gnathifera</taxon>
        <taxon>Rotifera</taxon>
        <taxon>Eurotatoria</taxon>
        <taxon>Bdelloidea</taxon>
        <taxon>Philodinida</taxon>
        <taxon>Philodinidae</taxon>
        <taxon>Rotaria</taxon>
    </lineage>
</organism>
<reference evidence="3" key="1">
    <citation type="submission" date="2021-02" db="EMBL/GenBank/DDBJ databases">
        <authorList>
            <person name="Nowell W R."/>
        </authorList>
    </citation>
    <scope>NUCLEOTIDE SEQUENCE</scope>
</reference>
<evidence type="ECO:0000313" key="4">
    <source>
        <dbReference type="Proteomes" id="UP000681720"/>
    </source>
</evidence>
<sequence>MTESTTDSNEPPNNFDWSIRSSILSL</sequence>
<evidence type="ECO:0000256" key="1">
    <source>
        <dbReference type="SAM" id="MobiDB-lite"/>
    </source>
</evidence>
<name>A0A8S3BL02_9BILA</name>
<dbReference type="Proteomes" id="UP000681967">
    <property type="component" value="Unassembled WGS sequence"/>
</dbReference>
<evidence type="ECO:0000313" key="2">
    <source>
        <dbReference type="EMBL" id="CAF4664611.1"/>
    </source>
</evidence>
<comment type="caution">
    <text evidence="3">The sequence shown here is derived from an EMBL/GenBank/DDBJ whole genome shotgun (WGS) entry which is preliminary data.</text>
</comment>
<feature type="non-terminal residue" evidence="3">
    <location>
        <position position="1"/>
    </location>
</feature>
<dbReference type="Proteomes" id="UP000681720">
    <property type="component" value="Unassembled WGS sequence"/>
</dbReference>
<proteinExistence type="predicted"/>
<evidence type="ECO:0000313" key="3">
    <source>
        <dbReference type="EMBL" id="CAF4814325.1"/>
    </source>
</evidence>
<feature type="region of interest" description="Disordered" evidence="1">
    <location>
        <begin position="1"/>
        <end position="26"/>
    </location>
</feature>
<dbReference type="EMBL" id="CAJOBJ010152994">
    <property type="protein sequence ID" value="CAF4814325.1"/>
    <property type="molecule type" value="Genomic_DNA"/>
</dbReference>
<dbReference type="EMBL" id="CAJOBH010111671">
    <property type="protein sequence ID" value="CAF4664611.1"/>
    <property type="molecule type" value="Genomic_DNA"/>
</dbReference>
<dbReference type="AlphaFoldDB" id="A0A8S3BL02"/>
<accession>A0A8S3BL02</accession>
<gene>
    <name evidence="2" type="ORF">BYL167_LOCUS42725</name>
    <name evidence="3" type="ORF">GIL414_LOCUS47717</name>
</gene>